<dbReference type="AlphaFoldDB" id="A0A1G1V084"/>
<name>A0A1G1V084_9BACT</name>
<feature type="domain" description="Glycosyl transferase family 1" evidence="1">
    <location>
        <begin position="215"/>
        <end position="374"/>
    </location>
</feature>
<protein>
    <recommendedName>
        <fullName evidence="1">Glycosyl transferase family 1 domain-containing protein</fullName>
    </recommendedName>
</protein>
<gene>
    <name evidence="2" type="ORF">A2782_03520</name>
</gene>
<dbReference type="InterPro" id="IPR001296">
    <property type="entry name" value="Glyco_trans_1"/>
</dbReference>
<dbReference type="CDD" id="cd03801">
    <property type="entry name" value="GT4_PimA-like"/>
    <property type="match status" value="1"/>
</dbReference>
<comment type="caution">
    <text evidence="2">The sequence shown here is derived from an EMBL/GenBank/DDBJ whole genome shotgun (WGS) entry which is preliminary data.</text>
</comment>
<evidence type="ECO:0000259" key="1">
    <source>
        <dbReference type="Pfam" id="PF00534"/>
    </source>
</evidence>
<accession>A0A1G1V084</accession>
<dbReference type="PANTHER" id="PTHR45947:SF3">
    <property type="entry name" value="SULFOQUINOVOSYL TRANSFERASE SQD2"/>
    <property type="match status" value="1"/>
</dbReference>
<dbReference type="STRING" id="1797513.A2782_03520"/>
<dbReference type="Gene3D" id="3.40.50.2000">
    <property type="entry name" value="Glycogen Phosphorylase B"/>
    <property type="match status" value="2"/>
</dbReference>
<dbReference type="EMBL" id="MHBW01000022">
    <property type="protein sequence ID" value="OGY08735.1"/>
    <property type="molecule type" value="Genomic_DNA"/>
</dbReference>
<proteinExistence type="predicted"/>
<evidence type="ECO:0000313" key="2">
    <source>
        <dbReference type="EMBL" id="OGY08735.1"/>
    </source>
</evidence>
<dbReference type="GO" id="GO:0016757">
    <property type="term" value="F:glycosyltransferase activity"/>
    <property type="evidence" value="ECO:0007669"/>
    <property type="project" value="InterPro"/>
</dbReference>
<sequence>MNTLFIAQNSPLESIGGVERYLVNLINYCKEASSSKIVLLMPTSGESRIETNKTVTVYHENSLHRYGMDNQKAVSERSHLFAEVVTRVINKHKIDIICAENFHVGLPAAYPILLTMVAGLHKIPLVIRLHSFAVTDLQVELINQLMWSKISCVSKSVAGDCFQKGADIDSLSTNYLGINPGEFHEDTPNSDQLKRELQLPSQTKLILTATRIIHGIRNVLQKKGVINLLEAFSKISPRYPNLKLLIAVGKPPKSLNKEYEQAYNMLMGYIKLHNIEEQVLVRNFQLHQMCKVYNGADLFVLASENETFGQVFIEAMACGLPVIGTNVGGIPEIISDSYNGYLVTPNDASVLAQRIEKAINDDSLSKRFIKNGLKTVANNFTSEKQLNIFFDMLRETVSGKLYSSRLLGGASPPIISTL</sequence>
<evidence type="ECO:0000313" key="3">
    <source>
        <dbReference type="Proteomes" id="UP000177967"/>
    </source>
</evidence>
<reference evidence="2 3" key="1">
    <citation type="journal article" date="2016" name="Nat. Commun.">
        <title>Thousands of microbial genomes shed light on interconnected biogeochemical processes in an aquifer system.</title>
        <authorList>
            <person name="Anantharaman K."/>
            <person name="Brown C.T."/>
            <person name="Hug L.A."/>
            <person name="Sharon I."/>
            <person name="Castelle C.J."/>
            <person name="Probst A.J."/>
            <person name="Thomas B.C."/>
            <person name="Singh A."/>
            <person name="Wilkins M.J."/>
            <person name="Karaoz U."/>
            <person name="Brodie E.L."/>
            <person name="Williams K.H."/>
            <person name="Hubbard S.S."/>
            <person name="Banfield J.F."/>
        </authorList>
    </citation>
    <scope>NUCLEOTIDE SEQUENCE [LARGE SCALE GENOMIC DNA]</scope>
</reference>
<dbReference type="InterPro" id="IPR050194">
    <property type="entry name" value="Glycosyltransferase_grp1"/>
</dbReference>
<dbReference type="Proteomes" id="UP000177967">
    <property type="component" value="Unassembled WGS sequence"/>
</dbReference>
<dbReference type="SUPFAM" id="SSF53756">
    <property type="entry name" value="UDP-Glycosyltransferase/glycogen phosphorylase"/>
    <property type="match status" value="1"/>
</dbReference>
<dbReference type="Pfam" id="PF00534">
    <property type="entry name" value="Glycos_transf_1"/>
    <property type="match status" value="1"/>
</dbReference>
<organism evidence="2 3">
    <name type="scientific">Candidatus Blackburnbacteria bacterium RIFCSPHIGHO2_01_FULL_43_15b</name>
    <dbReference type="NCBI Taxonomy" id="1797513"/>
    <lineage>
        <taxon>Bacteria</taxon>
        <taxon>Candidatus Blackburniibacteriota</taxon>
    </lineage>
</organism>
<dbReference type="PANTHER" id="PTHR45947">
    <property type="entry name" value="SULFOQUINOVOSYL TRANSFERASE SQD2"/>
    <property type="match status" value="1"/>
</dbReference>